<dbReference type="PANTHER" id="PTHR31900:SF34">
    <property type="entry name" value="EMB|CAB62440.1-RELATED"/>
    <property type="match status" value="1"/>
</dbReference>
<proteinExistence type="predicted"/>
<dbReference type="InterPro" id="IPR055411">
    <property type="entry name" value="LRR_FXL15/At3g58940/PEG3-like"/>
</dbReference>
<name>A0A6D2LM60_9BRAS</name>
<evidence type="ECO:0000313" key="3">
    <source>
        <dbReference type="Proteomes" id="UP000467841"/>
    </source>
</evidence>
<organism evidence="2 3">
    <name type="scientific">Microthlaspi erraticum</name>
    <dbReference type="NCBI Taxonomy" id="1685480"/>
    <lineage>
        <taxon>Eukaryota</taxon>
        <taxon>Viridiplantae</taxon>
        <taxon>Streptophyta</taxon>
        <taxon>Embryophyta</taxon>
        <taxon>Tracheophyta</taxon>
        <taxon>Spermatophyta</taxon>
        <taxon>Magnoliopsida</taxon>
        <taxon>eudicotyledons</taxon>
        <taxon>Gunneridae</taxon>
        <taxon>Pentapetalae</taxon>
        <taxon>rosids</taxon>
        <taxon>malvids</taxon>
        <taxon>Brassicales</taxon>
        <taxon>Brassicaceae</taxon>
        <taxon>Coluteocarpeae</taxon>
        <taxon>Microthlaspi</taxon>
    </lineage>
</organism>
<dbReference type="Gene3D" id="3.80.10.10">
    <property type="entry name" value="Ribonuclease Inhibitor"/>
    <property type="match status" value="1"/>
</dbReference>
<keyword evidence="3" id="KW-1185">Reference proteome</keyword>
<accession>A0A6D2LM60</accession>
<dbReference type="InterPro" id="IPR032675">
    <property type="entry name" value="LRR_dom_sf"/>
</dbReference>
<feature type="domain" description="F-box/LRR-repeat protein 15/At3g58940/PEG3-like LRR" evidence="1">
    <location>
        <begin position="14"/>
        <end position="110"/>
    </location>
</feature>
<dbReference type="EMBL" id="CACVBM020001940">
    <property type="protein sequence ID" value="CAA7062562.1"/>
    <property type="molecule type" value="Genomic_DNA"/>
</dbReference>
<gene>
    <name evidence="2" type="ORF">MERR_LOCUS49798</name>
</gene>
<protein>
    <recommendedName>
        <fullName evidence="1">F-box/LRR-repeat protein 15/At3g58940/PEG3-like LRR domain-containing protein</fullName>
    </recommendedName>
</protein>
<sequence length="125" mass="13759">MLVYGLQLRLNESSPSTTPVMLPRSLYTGCTALVTLKLKSVTLVDVSSLPSFPTLKALSLLLVKFPGDAFVKRLFSNCHVLQYLEVGRLQNDNVTVFTVIVPSLKTLKLSRISRKVKDGEHGSVI</sequence>
<evidence type="ECO:0000313" key="2">
    <source>
        <dbReference type="EMBL" id="CAA7062562.1"/>
    </source>
</evidence>
<reference evidence="2" key="1">
    <citation type="submission" date="2020-01" db="EMBL/GenBank/DDBJ databases">
        <authorList>
            <person name="Mishra B."/>
        </authorList>
    </citation>
    <scope>NUCLEOTIDE SEQUENCE [LARGE SCALE GENOMIC DNA]</scope>
</reference>
<dbReference type="SUPFAM" id="SSF52047">
    <property type="entry name" value="RNI-like"/>
    <property type="match status" value="1"/>
</dbReference>
<dbReference type="PANTHER" id="PTHR31900">
    <property type="entry name" value="F-BOX/RNI SUPERFAMILY PROTEIN-RELATED"/>
    <property type="match status" value="1"/>
</dbReference>
<dbReference type="Proteomes" id="UP000467841">
    <property type="component" value="Unassembled WGS sequence"/>
</dbReference>
<evidence type="ECO:0000259" key="1">
    <source>
        <dbReference type="Pfam" id="PF24758"/>
    </source>
</evidence>
<dbReference type="AlphaFoldDB" id="A0A6D2LM60"/>
<dbReference type="InterPro" id="IPR050232">
    <property type="entry name" value="FBL13/AtMIF1-like"/>
</dbReference>
<dbReference type="OrthoDB" id="612216at2759"/>
<dbReference type="Pfam" id="PF24758">
    <property type="entry name" value="LRR_At5g56370"/>
    <property type="match status" value="1"/>
</dbReference>
<comment type="caution">
    <text evidence="2">The sequence shown here is derived from an EMBL/GenBank/DDBJ whole genome shotgun (WGS) entry which is preliminary data.</text>
</comment>